<name>E1R6W1_SEDSS</name>
<dbReference type="STRING" id="573413.Spirs_2168"/>
<dbReference type="KEGG" id="ssm:Spirs_2168"/>
<organism evidence="2 3">
    <name type="scientific">Sediminispirochaeta smaragdinae (strain DSM 11293 / JCM 15392 / SEBR 4228)</name>
    <name type="common">Spirochaeta smaragdinae</name>
    <dbReference type="NCBI Taxonomy" id="573413"/>
    <lineage>
        <taxon>Bacteria</taxon>
        <taxon>Pseudomonadati</taxon>
        <taxon>Spirochaetota</taxon>
        <taxon>Spirochaetia</taxon>
        <taxon>Spirochaetales</taxon>
        <taxon>Spirochaetaceae</taxon>
        <taxon>Sediminispirochaeta</taxon>
    </lineage>
</organism>
<dbReference type="OrthoDB" id="9806994at2"/>
<dbReference type="AlphaFoldDB" id="E1R6W1"/>
<dbReference type="GO" id="GO:0003677">
    <property type="term" value="F:DNA binding"/>
    <property type="evidence" value="ECO:0007669"/>
    <property type="project" value="InterPro"/>
</dbReference>
<gene>
    <name evidence="2" type="ordered locus">Spirs_2168</name>
</gene>
<dbReference type="InterPro" id="IPR041657">
    <property type="entry name" value="HTH_17"/>
</dbReference>
<dbReference type="InterPro" id="IPR010093">
    <property type="entry name" value="SinI_DNA-bd"/>
</dbReference>
<evidence type="ECO:0000313" key="3">
    <source>
        <dbReference type="Proteomes" id="UP000002318"/>
    </source>
</evidence>
<reference evidence="2 3" key="1">
    <citation type="journal article" date="2010" name="Stand. Genomic Sci.">
        <title>Complete genome sequence of Spirochaeta smaragdinae type strain (SEBR 4228).</title>
        <authorList>
            <person name="Mavromatis K."/>
            <person name="Yasawong M."/>
            <person name="Chertkov O."/>
            <person name="Lapidus A."/>
            <person name="Lucas S."/>
            <person name="Nolan M."/>
            <person name="Del Rio T.G."/>
            <person name="Tice H."/>
            <person name="Cheng J.F."/>
            <person name="Pitluck S."/>
            <person name="Liolios K."/>
            <person name="Ivanova N."/>
            <person name="Tapia R."/>
            <person name="Han C."/>
            <person name="Bruce D."/>
            <person name="Goodwin L."/>
            <person name="Pati A."/>
            <person name="Chen A."/>
            <person name="Palaniappan K."/>
            <person name="Land M."/>
            <person name="Hauser L."/>
            <person name="Chang Y.J."/>
            <person name="Jeffries C.D."/>
            <person name="Detter J.C."/>
            <person name="Rohde M."/>
            <person name="Brambilla E."/>
            <person name="Spring S."/>
            <person name="Goker M."/>
            <person name="Sikorski J."/>
            <person name="Woyke T."/>
            <person name="Bristow J."/>
            <person name="Eisen J.A."/>
            <person name="Markowitz V."/>
            <person name="Hugenholtz P."/>
            <person name="Klenk H.P."/>
            <person name="Kyrpides N.C."/>
        </authorList>
    </citation>
    <scope>NUCLEOTIDE SEQUENCE [LARGE SCALE GENOMIC DNA]</scope>
    <source>
        <strain evidence="3">DSM 11293 / JCM 15392 / SEBR 4228</strain>
    </source>
</reference>
<dbReference type="Proteomes" id="UP000002318">
    <property type="component" value="Chromosome"/>
</dbReference>
<sequence>MTYMNQTEAAKYLHVSPSYVSNLTRQKMIPHKRIGGKVIYTKELLDRWILEDSLRSVGIDPKKSRLSDTVLGEEPSTTGDE</sequence>
<dbReference type="SUPFAM" id="SSF46955">
    <property type="entry name" value="Putative DNA-binding domain"/>
    <property type="match status" value="1"/>
</dbReference>
<keyword evidence="3" id="KW-1185">Reference proteome</keyword>
<accession>E1R6W1</accession>
<dbReference type="RefSeq" id="WP_013254752.1">
    <property type="nucleotide sequence ID" value="NC_014364.1"/>
</dbReference>
<dbReference type="InterPro" id="IPR009061">
    <property type="entry name" value="DNA-bd_dom_put_sf"/>
</dbReference>
<dbReference type="EMBL" id="CP002116">
    <property type="protein sequence ID" value="ADK81288.1"/>
    <property type="molecule type" value="Genomic_DNA"/>
</dbReference>
<feature type="domain" description="Helix-turn-helix" evidence="1">
    <location>
        <begin position="3"/>
        <end position="51"/>
    </location>
</feature>
<proteinExistence type="predicted"/>
<evidence type="ECO:0000313" key="2">
    <source>
        <dbReference type="EMBL" id="ADK81288.1"/>
    </source>
</evidence>
<evidence type="ECO:0000259" key="1">
    <source>
        <dbReference type="Pfam" id="PF12728"/>
    </source>
</evidence>
<dbReference type="HOGENOM" id="CLU_2572134_0_0_12"/>
<dbReference type="NCBIfam" id="TIGR01764">
    <property type="entry name" value="excise"/>
    <property type="match status" value="1"/>
</dbReference>
<protein>
    <recommendedName>
        <fullName evidence="1">Helix-turn-helix domain-containing protein</fullName>
    </recommendedName>
</protein>
<dbReference type="Pfam" id="PF12728">
    <property type="entry name" value="HTH_17"/>
    <property type="match status" value="1"/>
</dbReference>